<reference evidence="2" key="1">
    <citation type="submission" date="2022-06" db="EMBL/GenBank/DDBJ databases">
        <title>Sequencing the genomes of 1000 actinobacteria strains.</title>
        <authorList>
            <person name="Klenk H.-P."/>
        </authorList>
    </citation>
    <scope>NUCLEOTIDE SEQUENCE</scope>
    <source>
        <strain evidence="2">DSM 46694</strain>
    </source>
</reference>
<dbReference type="AlphaFoldDB" id="A0A9X2K8U4"/>
<accession>A0A9X2K8U4</accession>
<dbReference type="RefSeq" id="WP_253758038.1">
    <property type="nucleotide sequence ID" value="NZ_BAABKA010000110.1"/>
</dbReference>
<feature type="domain" description="Helix-turn-helix type 11" evidence="1">
    <location>
        <begin position="14"/>
        <end position="62"/>
    </location>
</feature>
<dbReference type="Gene3D" id="1.10.10.10">
    <property type="entry name" value="Winged helix-like DNA-binding domain superfamily/Winged helix DNA-binding domain"/>
    <property type="match status" value="1"/>
</dbReference>
<organism evidence="2 3">
    <name type="scientific">Nonomuraea thailandensis</name>
    <dbReference type="NCBI Taxonomy" id="1188745"/>
    <lineage>
        <taxon>Bacteria</taxon>
        <taxon>Bacillati</taxon>
        <taxon>Actinomycetota</taxon>
        <taxon>Actinomycetes</taxon>
        <taxon>Streptosporangiales</taxon>
        <taxon>Streptosporangiaceae</taxon>
        <taxon>Nonomuraea</taxon>
    </lineage>
</organism>
<dbReference type="InterPro" id="IPR036390">
    <property type="entry name" value="WH_DNA-bd_sf"/>
</dbReference>
<evidence type="ECO:0000313" key="2">
    <source>
        <dbReference type="EMBL" id="MCP2365047.1"/>
    </source>
</evidence>
<gene>
    <name evidence="2" type="ORF">HD597_012067</name>
</gene>
<protein>
    <submittedName>
        <fullName evidence="2">DNA-binding transcriptional regulator YafY</fullName>
    </submittedName>
</protein>
<dbReference type="Proteomes" id="UP001139648">
    <property type="component" value="Unassembled WGS sequence"/>
</dbReference>
<evidence type="ECO:0000259" key="1">
    <source>
        <dbReference type="Pfam" id="PF08279"/>
    </source>
</evidence>
<dbReference type="InterPro" id="IPR036388">
    <property type="entry name" value="WH-like_DNA-bd_sf"/>
</dbReference>
<dbReference type="GO" id="GO:0003677">
    <property type="term" value="F:DNA binding"/>
    <property type="evidence" value="ECO:0007669"/>
    <property type="project" value="UniProtKB-KW"/>
</dbReference>
<dbReference type="SUPFAM" id="SSF46785">
    <property type="entry name" value="Winged helix' DNA-binding domain"/>
    <property type="match status" value="1"/>
</dbReference>
<name>A0A9X2K8U4_9ACTN</name>
<dbReference type="Pfam" id="PF08279">
    <property type="entry name" value="HTH_11"/>
    <property type="match status" value="1"/>
</dbReference>
<evidence type="ECO:0000313" key="3">
    <source>
        <dbReference type="Proteomes" id="UP001139648"/>
    </source>
</evidence>
<sequence length="66" mass="7205">MLTSPHPVVPRVERRHRLIEELRATAPRKLTARSLAERTGVSTRTVERDLAALQAAGVPITGPAAR</sequence>
<dbReference type="EMBL" id="JAMZEB010000002">
    <property type="protein sequence ID" value="MCP2365047.1"/>
    <property type="molecule type" value="Genomic_DNA"/>
</dbReference>
<dbReference type="InterPro" id="IPR013196">
    <property type="entry name" value="HTH_11"/>
</dbReference>
<keyword evidence="2" id="KW-0238">DNA-binding</keyword>
<keyword evidence="3" id="KW-1185">Reference proteome</keyword>
<comment type="caution">
    <text evidence="2">The sequence shown here is derived from an EMBL/GenBank/DDBJ whole genome shotgun (WGS) entry which is preliminary data.</text>
</comment>
<proteinExistence type="predicted"/>